<dbReference type="AlphaFoldDB" id="A0A9J6EBC0"/>
<feature type="domain" description="C2H2-type" evidence="7">
    <location>
        <begin position="877"/>
        <end position="905"/>
    </location>
</feature>
<dbReference type="Gene3D" id="3.30.160.60">
    <property type="entry name" value="Classic Zinc Finger"/>
    <property type="match status" value="3"/>
</dbReference>
<accession>A0A9J6EBC0</accession>
<feature type="compositionally biased region" description="Low complexity" evidence="6">
    <location>
        <begin position="57"/>
        <end position="71"/>
    </location>
</feature>
<feature type="domain" description="C2H2-type" evidence="7">
    <location>
        <begin position="743"/>
        <end position="770"/>
    </location>
</feature>
<dbReference type="VEuPathDB" id="VectorBase:LOC119186010"/>
<dbReference type="PANTHER" id="PTHR24379">
    <property type="entry name" value="KRAB AND ZINC FINGER DOMAIN-CONTAINING"/>
    <property type="match status" value="1"/>
</dbReference>
<dbReference type="VEuPathDB" id="VectorBase:LOC119163614"/>
<evidence type="ECO:0000256" key="4">
    <source>
        <dbReference type="ARBA" id="ARBA00022833"/>
    </source>
</evidence>
<reference evidence="8" key="2">
    <citation type="submission" date="2021-09" db="EMBL/GenBank/DDBJ databases">
        <authorList>
            <person name="Jia N."/>
            <person name="Wang J."/>
            <person name="Shi W."/>
            <person name="Du L."/>
            <person name="Sun Y."/>
            <person name="Zhan W."/>
            <person name="Jiang J."/>
            <person name="Wang Q."/>
            <person name="Zhang B."/>
            <person name="Ji P."/>
            <person name="Sakyi L.B."/>
            <person name="Cui X."/>
            <person name="Yuan T."/>
            <person name="Jiang B."/>
            <person name="Yang W."/>
            <person name="Lam T.T.-Y."/>
            <person name="Chang Q."/>
            <person name="Ding S."/>
            <person name="Wang X."/>
            <person name="Zhu J."/>
            <person name="Ruan X."/>
            <person name="Zhao L."/>
            <person name="Wei J."/>
            <person name="Que T."/>
            <person name="Du C."/>
            <person name="Cheng J."/>
            <person name="Dai P."/>
            <person name="Han X."/>
            <person name="Huang E."/>
            <person name="Gao Y."/>
            <person name="Liu J."/>
            <person name="Shao H."/>
            <person name="Ye R."/>
            <person name="Li L."/>
            <person name="Wei W."/>
            <person name="Wang X."/>
            <person name="Wang C."/>
            <person name="Huo Q."/>
            <person name="Li W."/>
            <person name="Guo W."/>
            <person name="Chen H."/>
            <person name="Chen S."/>
            <person name="Zhou L."/>
            <person name="Zhou L."/>
            <person name="Ni X."/>
            <person name="Tian J."/>
            <person name="Zhou Y."/>
            <person name="Sheng Y."/>
            <person name="Liu T."/>
            <person name="Pan Y."/>
            <person name="Xia L."/>
            <person name="Li J."/>
            <person name="Zhao F."/>
            <person name="Cao W."/>
        </authorList>
    </citation>
    <scope>NUCLEOTIDE SEQUENCE</scope>
    <source>
        <strain evidence="8">Rmic-2018</strain>
        <tissue evidence="8">Larvae</tissue>
    </source>
</reference>
<evidence type="ECO:0000313" key="9">
    <source>
        <dbReference type="Proteomes" id="UP000821866"/>
    </source>
</evidence>
<keyword evidence="4" id="KW-0862">Zinc</keyword>
<feature type="region of interest" description="Disordered" evidence="6">
    <location>
        <begin position="365"/>
        <end position="384"/>
    </location>
</feature>
<sequence>MAAAKRAWCSGSNDFNVVAADSGSERPPCLPSDSRMAEAAKRRRLAEVFDELDDVSSDSCWSSTSESSSSSSDDDDEVYAAAFQQLFSLPERRPKVEAYVTKTFKRNFRVTRPVVDFLAAEFAKSPHCPQNSDHGGLPAKSAEEHILSFLWIRSDSIPAKIQFTRRAKECMHCYTMAASKCNDAPSKYQNANGRIYSVFSIYGFIALIDDSLDDNVYFNRDAFEDGRYTDLLTSGLEIGDLVIVDFTRRPDTERYRALSVRRVGYVPQPRKAENIPPHFDNEEGVVCVLRDTHAFVTISRFRGLTASVQKGDLEEYMGRPVATLQDVLELGVKLRFDAMSNPDNRSKTKWIVKKVRSVEGVLPAASENAVPPRDSKPNSPAAGGSLVGRCGRVQEVFRDHAVVRYGAFRSDIAFMHASVVEKSLDVDIGDLREVLEEGGKVRFDAFDYGFDYGRRKWHVTRVELLGSSLCASLYSAPSSAVSVEALTMRQLFAEGFSTETGDVHELCLEPRSRVEYSDVRSGRTDLTNTRSRRGVADERRRPPYFFNGGDDDEFPALPSRAQEKEGTPSVSIYENVAAVGARSAESAATCYVKQSGATKTVQFGTGCFYRDGEAVSGRLDRTLGEGDLLTLDYMVGTRCKGDDIVHCDLAWQGDKPLGVARMSGEESMERLDVSGQLGESEDEAFLDETNNHQWRQTIRDHAVMEAWPVDQGLWSTEADASDDSMPDDRTLSLPPWSRVSGVWRCNRCMYTAPDIYRIKRHQVTHTGERRYYCPICQARFTAKQSVKTHMRRHTGERPFACSRCPARFSRSQRLASHLQTCSDGAGFEQAAPLLTPKTVTHQFSTSGKPGRDTEAAATVKHEPSSPPSSVSSQKQWHRCVLCSYVTGEEWQLKFHHEAVHVGEKSLACSLCSMAFDQKEDMLKHVEDHRSQQYQCKICSRRFNKFQGLKLHERCHTFSKHDP</sequence>
<evidence type="ECO:0000256" key="6">
    <source>
        <dbReference type="SAM" id="MobiDB-lite"/>
    </source>
</evidence>
<proteinExistence type="predicted"/>
<dbReference type="Pfam" id="PF13894">
    <property type="entry name" value="zf-C2H2_4"/>
    <property type="match status" value="1"/>
</dbReference>
<evidence type="ECO:0000313" key="8">
    <source>
        <dbReference type="EMBL" id="KAH8031819.1"/>
    </source>
</evidence>
<feature type="compositionally biased region" description="Basic and acidic residues" evidence="6">
    <location>
        <begin position="849"/>
        <end position="863"/>
    </location>
</feature>
<feature type="region of interest" description="Disordered" evidence="6">
    <location>
        <begin position="519"/>
        <end position="542"/>
    </location>
</feature>
<comment type="caution">
    <text evidence="8">The sequence shown here is derived from an EMBL/GenBank/DDBJ whole genome shotgun (WGS) entry which is preliminary data.</text>
</comment>
<dbReference type="SUPFAM" id="SSF57667">
    <property type="entry name" value="beta-beta-alpha zinc fingers"/>
    <property type="match status" value="2"/>
</dbReference>
<organism evidence="8 9">
    <name type="scientific">Rhipicephalus microplus</name>
    <name type="common">Cattle tick</name>
    <name type="synonym">Boophilus microplus</name>
    <dbReference type="NCBI Taxonomy" id="6941"/>
    <lineage>
        <taxon>Eukaryota</taxon>
        <taxon>Metazoa</taxon>
        <taxon>Ecdysozoa</taxon>
        <taxon>Arthropoda</taxon>
        <taxon>Chelicerata</taxon>
        <taxon>Arachnida</taxon>
        <taxon>Acari</taxon>
        <taxon>Parasitiformes</taxon>
        <taxon>Ixodida</taxon>
        <taxon>Ixodoidea</taxon>
        <taxon>Ixodidae</taxon>
        <taxon>Rhipicephalinae</taxon>
        <taxon>Rhipicephalus</taxon>
        <taxon>Boophilus</taxon>
    </lineage>
</organism>
<evidence type="ECO:0000259" key="7">
    <source>
        <dbReference type="PROSITE" id="PS50157"/>
    </source>
</evidence>
<feature type="domain" description="C2H2-type" evidence="7">
    <location>
        <begin position="906"/>
        <end position="933"/>
    </location>
</feature>
<dbReference type="PROSITE" id="PS50157">
    <property type="entry name" value="ZINC_FINGER_C2H2_2"/>
    <property type="match status" value="5"/>
</dbReference>
<dbReference type="GO" id="GO:0006355">
    <property type="term" value="P:regulation of DNA-templated transcription"/>
    <property type="evidence" value="ECO:0007669"/>
    <property type="project" value="UniProtKB-ARBA"/>
</dbReference>
<evidence type="ECO:0000256" key="2">
    <source>
        <dbReference type="ARBA" id="ARBA00022737"/>
    </source>
</evidence>
<dbReference type="GO" id="GO:0008270">
    <property type="term" value="F:zinc ion binding"/>
    <property type="evidence" value="ECO:0007669"/>
    <property type="project" value="UniProtKB-KW"/>
</dbReference>
<evidence type="ECO:0000256" key="1">
    <source>
        <dbReference type="ARBA" id="ARBA00022723"/>
    </source>
</evidence>
<keyword evidence="3 5" id="KW-0863">Zinc-finger</keyword>
<dbReference type="EMBL" id="JABSTU010000005">
    <property type="protein sequence ID" value="KAH8031819.1"/>
    <property type="molecule type" value="Genomic_DNA"/>
</dbReference>
<evidence type="ECO:0000256" key="5">
    <source>
        <dbReference type="PROSITE-ProRule" id="PRU00042"/>
    </source>
</evidence>
<reference evidence="8" key="1">
    <citation type="journal article" date="2020" name="Cell">
        <title>Large-Scale Comparative Analyses of Tick Genomes Elucidate Their Genetic Diversity and Vector Capacities.</title>
        <authorList>
            <consortium name="Tick Genome and Microbiome Consortium (TIGMIC)"/>
            <person name="Jia N."/>
            <person name="Wang J."/>
            <person name="Shi W."/>
            <person name="Du L."/>
            <person name="Sun Y."/>
            <person name="Zhan W."/>
            <person name="Jiang J.F."/>
            <person name="Wang Q."/>
            <person name="Zhang B."/>
            <person name="Ji P."/>
            <person name="Bell-Sakyi L."/>
            <person name="Cui X.M."/>
            <person name="Yuan T.T."/>
            <person name="Jiang B.G."/>
            <person name="Yang W.F."/>
            <person name="Lam T.T."/>
            <person name="Chang Q.C."/>
            <person name="Ding S.J."/>
            <person name="Wang X.J."/>
            <person name="Zhu J.G."/>
            <person name="Ruan X.D."/>
            <person name="Zhao L."/>
            <person name="Wei J.T."/>
            <person name="Ye R.Z."/>
            <person name="Que T.C."/>
            <person name="Du C.H."/>
            <person name="Zhou Y.H."/>
            <person name="Cheng J.X."/>
            <person name="Dai P.F."/>
            <person name="Guo W.B."/>
            <person name="Han X.H."/>
            <person name="Huang E.J."/>
            <person name="Li L.F."/>
            <person name="Wei W."/>
            <person name="Gao Y.C."/>
            <person name="Liu J.Z."/>
            <person name="Shao H.Z."/>
            <person name="Wang X."/>
            <person name="Wang C.C."/>
            <person name="Yang T.C."/>
            <person name="Huo Q.B."/>
            <person name="Li W."/>
            <person name="Chen H.Y."/>
            <person name="Chen S.E."/>
            <person name="Zhou L.G."/>
            <person name="Ni X.B."/>
            <person name="Tian J.H."/>
            <person name="Sheng Y."/>
            <person name="Liu T."/>
            <person name="Pan Y.S."/>
            <person name="Xia L.Y."/>
            <person name="Li J."/>
            <person name="Zhao F."/>
            <person name="Cao W.C."/>
        </authorList>
    </citation>
    <scope>NUCLEOTIDE SEQUENCE</scope>
    <source>
        <strain evidence="8">Rmic-2018</strain>
    </source>
</reference>
<dbReference type="GO" id="GO:0005634">
    <property type="term" value="C:nucleus"/>
    <property type="evidence" value="ECO:0007669"/>
    <property type="project" value="UniProtKB-ARBA"/>
</dbReference>
<feature type="region of interest" description="Disordered" evidence="6">
    <location>
        <begin position="15"/>
        <end position="35"/>
    </location>
</feature>
<gene>
    <name evidence="8" type="ORF">HPB51_020937</name>
</gene>
<feature type="domain" description="C2H2-type" evidence="7">
    <location>
        <begin position="771"/>
        <end position="798"/>
    </location>
</feature>
<dbReference type="FunFam" id="3.30.160.60:FF:002343">
    <property type="entry name" value="Zinc finger protein 33A"/>
    <property type="match status" value="1"/>
</dbReference>
<dbReference type="InterPro" id="IPR036236">
    <property type="entry name" value="Znf_C2H2_sf"/>
</dbReference>
<keyword evidence="9" id="KW-1185">Reference proteome</keyword>
<evidence type="ECO:0000256" key="3">
    <source>
        <dbReference type="ARBA" id="ARBA00022771"/>
    </source>
</evidence>
<dbReference type="FunFam" id="3.30.160.60:FF:000446">
    <property type="entry name" value="Zinc finger protein"/>
    <property type="match status" value="1"/>
</dbReference>
<feature type="region of interest" description="Disordered" evidence="6">
    <location>
        <begin position="52"/>
        <end position="75"/>
    </location>
</feature>
<protein>
    <recommendedName>
        <fullName evidence="7">C2H2-type domain-containing protein</fullName>
    </recommendedName>
</protein>
<dbReference type="PANTHER" id="PTHR24379:SF121">
    <property type="entry name" value="C2H2-TYPE DOMAIN-CONTAINING PROTEIN"/>
    <property type="match status" value="1"/>
</dbReference>
<feature type="region of interest" description="Disordered" evidence="6">
    <location>
        <begin position="840"/>
        <end position="871"/>
    </location>
</feature>
<dbReference type="InterPro" id="IPR013087">
    <property type="entry name" value="Znf_C2H2_type"/>
</dbReference>
<keyword evidence="2" id="KW-0677">Repeat</keyword>
<feature type="domain" description="C2H2-type" evidence="7">
    <location>
        <begin position="933"/>
        <end position="960"/>
    </location>
</feature>
<dbReference type="SMART" id="SM00355">
    <property type="entry name" value="ZnF_C2H2"/>
    <property type="match status" value="6"/>
</dbReference>
<keyword evidence="1" id="KW-0479">Metal-binding</keyword>
<name>A0A9J6EBC0_RHIMP</name>
<dbReference type="PROSITE" id="PS00028">
    <property type="entry name" value="ZINC_FINGER_C2H2_1"/>
    <property type="match status" value="3"/>
</dbReference>
<dbReference type="Proteomes" id="UP000821866">
    <property type="component" value="Chromosome 3"/>
</dbReference>